<dbReference type="EMBL" id="KB707918">
    <property type="protein sequence ID" value="EMR85110.1"/>
    <property type="molecule type" value="Genomic_DNA"/>
</dbReference>
<accession>M7TUZ7</accession>
<dbReference type="Proteomes" id="UP000012045">
    <property type="component" value="Unassembled WGS sequence"/>
</dbReference>
<reference evidence="2" key="1">
    <citation type="journal article" date="2013" name="Genome Announc.">
        <title>Draft genome sequence of Botrytis cinerea BcDW1, inoculum for noble rot of grape berries.</title>
        <authorList>
            <person name="Blanco-Ulate B."/>
            <person name="Allen G."/>
            <person name="Powell A.L."/>
            <person name="Cantu D."/>
        </authorList>
    </citation>
    <scope>NUCLEOTIDE SEQUENCE [LARGE SCALE GENOMIC DNA]</scope>
    <source>
        <strain evidence="2">BcDW1</strain>
    </source>
</reference>
<name>M7TUZ7_BOTF1</name>
<protein>
    <submittedName>
        <fullName evidence="1">Uncharacterized protein</fullName>
    </submittedName>
</protein>
<dbReference type="OrthoDB" id="3474807at2759"/>
<proteinExistence type="predicted"/>
<organism evidence="1 2">
    <name type="scientific">Botryotinia fuckeliana (strain BcDW1)</name>
    <name type="common">Noble rot fungus</name>
    <name type="synonym">Botrytis cinerea</name>
    <dbReference type="NCBI Taxonomy" id="1290391"/>
    <lineage>
        <taxon>Eukaryota</taxon>
        <taxon>Fungi</taxon>
        <taxon>Dikarya</taxon>
        <taxon>Ascomycota</taxon>
        <taxon>Pezizomycotina</taxon>
        <taxon>Leotiomycetes</taxon>
        <taxon>Helotiales</taxon>
        <taxon>Sclerotiniaceae</taxon>
        <taxon>Botrytis</taxon>
    </lineage>
</organism>
<evidence type="ECO:0000313" key="1">
    <source>
        <dbReference type="EMBL" id="EMR85110.1"/>
    </source>
</evidence>
<evidence type="ECO:0000313" key="2">
    <source>
        <dbReference type="Proteomes" id="UP000012045"/>
    </source>
</evidence>
<dbReference type="AlphaFoldDB" id="M7TUZ7"/>
<sequence length="101" mass="11403">MKNIFHSNCCGDSDNGNINLPNRSTDPLYRPGDRVMVKEATPGRVLSVGEKKRGQMINDSSRVDIRFTYRVKLANGKERKIYEPHLRVANDNDAGPFPNMP</sequence>
<dbReference type="HOGENOM" id="CLU_2291266_0_0_1"/>
<gene>
    <name evidence="1" type="ORF">BcDW1_6261</name>
</gene>